<name>A0A2H1VQ39_SPOFR</name>
<keyword evidence="1" id="KW-0812">Transmembrane</keyword>
<sequence>MKDELDRVAHTHTQRHAFYPRRGRQRCTLRHVMPLYNVHPLFTICVISPILRATTEKFSKIRKKPSNTLPDPGIEPETPCSAVALATTRPTRQSELHIMVYCLIEIGVLAIWMIGLFLRCGSSNDFFCLEREKKELIKNYKSSNIASAARGFEFICRVGQSITGLFSFCLKNSESEIVASIYGNRLTPYYMGLIPQMMKSPCTLYSAMPLQRIYRQKKTNLETSSLTACDKLLNYGLKCGRAMLRYEWAGSTGVIPRPHRKPTLPVALFPIIPLSNSPTTLKFLTPYKADKALVTSLALWVSKGGGDCLRTSPFHLLVLNWDIGVPLRVGHQPSCVVPICGGLALWGAGHGAPFADPQLRWLVPLELWTAWRVTGITWSKIRAGLRPYGSPDGKQ</sequence>
<evidence type="ECO:0000313" key="2">
    <source>
        <dbReference type="EMBL" id="SOQ42939.1"/>
    </source>
</evidence>
<keyword evidence="1" id="KW-0472">Membrane</keyword>
<organism evidence="2">
    <name type="scientific">Spodoptera frugiperda</name>
    <name type="common">Fall armyworm</name>
    <dbReference type="NCBI Taxonomy" id="7108"/>
    <lineage>
        <taxon>Eukaryota</taxon>
        <taxon>Metazoa</taxon>
        <taxon>Ecdysozoa</taxon>
        <taxon>Arthropoda</taxon>
        <taxon>Hexapoda</taxon>
        <taxon>Insecta</taxon>
        <taxon>Pterygota</taxon>
        <taxon>Neoptera</taxon>
        <taxon>Endopterygota</taxon>
        <taxon>Lepidoptera</taxon>
        <taxon>Glossata</taxon>
        <taxon>Ditrysia</taxon>
        <taxon>Noctuoidea</taxon>
        <taxon>Noctuidae</taxon>
        <taxon>Amphipyrinae</taxon>
        <taxon>Spodoptera</taxon>
    </lineage>
</organism>
<evidence type="ECO:0000256" key="1">
    <source>
        <dbReference type="SAM" id="Phobius"/>
    </source>
</evidence>
<accession>A0A2H1VQ39</accession>
<dbReference type="EMBL" id="ODYU01003765">
    <property type="protein sequence ID" value="SOQ42939.1"/>
    <property type="molecule type" value="Genomic_DNA"/>
</dbReference>
<gene>
    <name evidence="2" type="ORF">SFRICE_008236</name>
</gene>
<reference evidence="2" key="1">
    <citation type="submission" date="2016-07" db="EMBL/GenBank/DDBJ databases">
        <authorList>
            <person name="Bretaudeau A."/>
        </authorList>
    </citation>
    <scope>NUCLEOTIDE SEQUENCE</scope>
    <source>
        <strain evidence="2">Rice</strain>
        <tissue evidence="2">Whole body</tissue>
    </source>
</reference>
<dbReference type="AlphaFoldDB" id="A0A2H1VQ39"/>
<keyword evidence="1" id="KW-1133">Transmembrane helix</keyword>
<protein>
    <submittedName>
        <fullName evidence="2">SFRICE_008236</fullName>
    </submittedName>
</protein>
<feature type="transmembrane region" description="Helical" evidence="1">
    <location>
        <begin position="98"/>
        <end position="118"/>
    </location>
</feature>
<proteinExistence type="predicted"/>